<dbReference type="RefSeq" id="WP_218029045.1">
    <property type="nucleotide sequence ID" value="NZ_BJYT01000001.1"/>
</dbReference>
<dbReference type="InterPro" id="IPR011042">
    <property type="entry name" value="6-blade_b-propeller_TolB-like"/>
</dbReference>
<feature type="compositionally biased region" description="Basic residues" evidence="1">
    <location>
        <begin position="402"/>
        <end position="414"/>
    </location>
</feature>
<keyword evidence="4" id="KW-1185">Reference proteome</keyword>
<name>A0A512B7F0_9BACT</name>
<comment type="caution">
    <text evidence="3">The sequence shown here is derived from an EMBL/GenBank/DDBJ whole genome shotgun (WGS) entry which is preliminary data.</text>
</comment>
<gene>
    <name evidence="3" type="ORF">SAE01_03760</name>
</gene>
<dbReference type="SUPFAM" id="SSF101898">
    <property type="entry name" value="NHL repeat"/>
    <property type="match status" value="1"/>
</dbReference>
<evidence type="ECO:0000259" key="2">
    <source>
        <dbReference type="Pfam" id="PF07995"/>
    </source>
</evidence>
<organism evidence="3 4">
    <name type="scientific">Segetibacter aerophilus</name>
    <dbReference type="NCBI Taxonomy" id="670293"/>
    <lineage>
        <taxon>Bacteria</taxon>
        <taxon>Pseudomonadati</taxon>
        <taxon>Bacteroidota</taxon>
        <taxon>Chitinophagia</taxon>
        <taxon>Chitinophagales</taxon>
        <taxon>Chitinophagaceae</taxon>
        <taxon>Segetibacter</taxon>
    </lineage>
</organism>
<evidence type="ECO:0000313" key="3">
    <source>
        <dbReference type="EMBL" id="GEO07880.1"/>
    </source>
</evidence>
<dbReference type="Proteomes" id="UP000321513">
    <property type="component" value="Unassembled WGS sequence"/>
</dbReference>
<accession>A0A512B7F0</accession>
<evidence type="ECO:0000256" key="1">
    <source>
        <dbReference type="SAM" id="MobiDB-lite"/>
    </source>
</evidence>
<reference evidence="3 4" key="1">
    <citation type="submission" date="2019-07" db="EMBL/GenBank/DDBJ databases">
        <title>Whole genome shotgun sequence of Segetibacter aerophilus NBRC 106135.</title>
        <authorList>
            <person name="Hosoyama A."/>
            <person name="Uohara A."/>
            <person name="Ohji S."/>
            <person name="Ichikawa N."/>
        </authorList>
    </citation>
    <scope>NUCLEOTIDE SEQUENCE [LARGE SCALE GENOMIC DNA]</scope>
    <source>
        <strain evidence="3 4">NBRC 106135</strain>
    </source>
</reference>
<dbReference type="AlphaFoldDB" id="A0A512B7F0"/>
<dbReference type="PANTHER" id="PTHR33546:SF1">
    <property type="entry name" value="LARGE, MULTIFUNCTIONAL SECRETED PROTEIN"/>
    <property type="match status" value="1"/>
</dbReference>
<feature type="domain" description="Glucose/Sorbosone dehydrogenase" evidence="2">
    <location>
        <begin position="241"/>
        <end position="310"/>
    </location>
</feature>
<sequence>MRKSTGGGQIKTVQARQVNAADIALPKGYKIEPVTTGLTFPSAVAFDGDGNLYVVEAGYSYGEVFNLPKLLRINKGGNTTTIATGTNNGPWTGITFYQGNFYVAEGGVLEGGKILRISMDGKITPLISNLPTMGDHHTNGPVIKDGYIYFGLGTATNSGVVGPDNALYGWLLRKNTFHDIPCADITLAGKNFGSPNVLTTAKEDTTTTGAFSPFGTSTASGQVIKGACPCTGSILRIPVSGGNPEVVAWGFRNPYGLAVSPTGKLFVTENAYDDRGSRPVWGAGDVLWEIKDGLWYGWPDFSAGKSIVNDEEFHAPGKKKLEPLLAKYPNTPPKPTAIFAVHSSSNGFDFSKNSSFGYQGEAFVAQFGDMAPEVGKVMSPVGFKIVRVNVNNGVIEDFAVNRGHKNGPASKRKSGGLERPLSVKFDPSGTSLYIVDFGIVKSTKKLQLPQAKTGMIWKITKEGL</sequence>
<evidence type="ECO:0000313" key="4">
    <source>
        <dbReference type="Proteomes" id="UP000321513"/>
    </source>
</evidence>
<proteinExistence type="predicted"/>
<dbReference type="Gene3D" id="2.120.10.30">
    <property type="entry name" value="TolB, C-terminal domain"/>
    <property type="match status" value="1"/>
</dbReference>
<dbReference type="EMBL" id="BJYT01000001">
    <property type="protein sequence ID" value="GEO07880.1"/>
    <property type="molecule type" value="Genomic_DNA"/>
</dbReference>
<dbReference type="PANTHER" id="PTHR33546">
    <property type="entry name" value="LARGE, MULTIFUNCTIONAL SECRETED PROTEIN-RELATED"/>
    <property type="match status" value="1"/>
</dbReference>
<dbReference type="InterPro" id="IPR012938">
    <property type="entry name" value="Glc/Sorbosone_DH"/>
</dbReference>
<feature type="region of interest" description="Disordered" evidence="1">
    <location>
        <begin position="401"/>
        <end position="420"/>
    </location>
</feature>
<dbReference type="Pfam" id="PF07995">
    <property type="entry name" value="GSDH"/>
    <property type="match status" value="1"/>
</dbReference>
<protein>
    <recommendedName>
        <fullName evidence="2">Glucose/Sorbosone dehydrogenase domain-containing protein</fullName>
    </recommendedName>
</protein>